<accession>A0A6H5G2Y9</accession>
<name>A0A6H5G2Y9_9HEMI</name>
<sequence length="249" mass="28517">MSLLGGQASPIIDHLQQGRSETISPLRLPELGHPRSVQDNFDRSTRQFSPPIFPKTCLGRPAHVFGPSSFYFLIKVRVAKQGFILLNSPPSHIKTNNEPIQQDHDLLTEDQQVTTEDQQETTEDQQEIFEDQQEEVDIQEIGTQQGSTTEARSTINDRPKRTIHPPKWHDDYEFVFLGAEDEPSKEDPSYWHDAIEAEIKSLIKNDTWEIVERTNQENIVGCRLVLKEKFNADGTLERKKARLVARGFT</sequence>
<dbReference type="OrthoDB" id="2783063at2759"/>
<dbReference type="Proteomes" id="UP000479000">
    <property type="component" value="Unassembled WGS sequence"/>
</dbReference>
<feature type="compositionally biased region" description="Polar residues" evidence="1">
    <location>
        <begin position="141"/>
        <end position="154"/>
    </location>
</feature>
<evidence type="ECO:0008006" key="4">
    <source>
        <dbReference type="Google" id="ProtNLM"/>
    </source>
</evidence>
<proteinExistence type="predicted"/>
<feature type="region of interest" description="Disordered" evidence="1">
    <location>
        <begin position="135"/>
        <end position="162"/>
    </location>
</feature>
<keyword evidence="3" id="KW-1185">Reference proteome</keyword>
<evidence type="ECO:0000313" key="3">
    <source>
        <dbReference type="Proteomes" id="UP000479000"/>
    </source>
</evidence>
<evidence type="ECO:0000313" key="2">
    <source>
        <dbReference type="EMBL" id="CAA9995939.1"/>
    </source>
</evidence>
<protein>
    <recommendedName>
        <fullName evidence="4">Reverse transcriptase Ty1/copia-type domain-containing protein</fullName>
    </recommendedName>
</protein>
<organism evidence="2 3">
    <name type="scientific">Nesidiocoris tenuis</name>
    <dbReference type="NCBI Taxonomy" id="355587"/>
    <lineage>
        <taxon>Eukaryota</taxon>
        <taxon>Metazoa</taxon>
        <taxon>Ecdysozoa</taxon>
        <taxon>Arthropoda</taxon>
        <taxon>Hexapoda</taxon>
        <taxon>Insecta</taxon>
        <taxon>Pterygota</taxon>
        <taxon>Neoptera</taxon>
        <taxon>Paraneoptera</taxon>
        <taxon>Hemiptera</taxon>
        <taxon>Heteroptera</taxon>
        <taxon>Panheteroptera</taxon>
        <taxon>Cimicomorpha</taxon>
        <taxon>Miridae</taxon>
        <taxon>Dicyphina</taxon>
        <taxon>Nesidiocoris</taxon>
    </lineage>
</organism>
<gene>
    <name evidence="2" type="ORF">NTEN_LOCUS2628</name>
</gene>
<evidence type="ECO:0000256" key="1">
    <source>
        <dbReference type="SAM" id="MobiDB-lite"/>
    </source>
</evidence>
<feature type="region of interest" description="Disordered" evidence="1">
    <location>
        <begin position="24"/>
        <end position="44"/>
    </location>
</feature>
<dbReference type="AlphaFoldDB" id="A0A6H5G2Y9"/>
<dbReference type="EMBL" id="CADCXU010004160">
    <property type="protein sequence ID" value="CAA9995939.1"/>
    <property type="molecule type" value="Genomic_DNA"/>
</dbReference>
<reference evidence="2 3" key="1">
    <citation type="submission" date="2020-02" db="EMBL/GenBank/DDBJ databases">
        <authorList>
            <person name="Ferguson B K."/>
        </authorList>
    </citation>
    <scope>NUCLEOTIDE SEQUENCE [LARGE SCALE GENOMIC DNA]</scope>
</reference>